<evidence type="ECO:0000313" key="2">
    <source>
        <dbReference type="EMBL" id="PRQ47733.1"/>
    </source>
</evidence>
<keyword evidence="3" id="KW-1185">Reference proteome</keyword>
<keyword evidence="2" id="KW-0808">Transferase</keyword>
<feature type="domain" description="Reverse transcriptase Ty1/copia-type" evidence="1">
    <location>
        <begin position="11"/>
        <end position="238"/>
    </location>
</feature>
<evidence type="ECO:0000259" key="1">
    <source>
        <dbReference type="Pfam" id="PF07727"/>
    </source>
</evidence>
<reference evidence="2 3" key="1">
    <citation type="journal article" date="2018" name="Nat. Genet.">
        <title>The Rosa genome provides new insights in the design of modern roses.</title>
        <authorList>
            <person name="Bendahmane M."/>
        </authorList>
    </citation>
    <scope>NUCLEOTIDE SEQUENCE [LARGE SCALE GENOMIC DNA]</scope>
    <source>
        <strain evidence="3">cv. Old Blush</strain>
    </source>
</reference>
<sequence>MVEEINALLKNNTWTLVPPTPSQNLVGCKWVFRVKLNPDGTVERHKAKLVAKGFHQHQGIDYDETFSPMIKPATIRVVLCLAVSRGWSLRQLDVKNAFLHGFLKEDVYITQPPGFVDPTQPSHVCKLNKALYGLKQAPRAWFHRMTSFLLSVGFHTIYFLLYVDDIVVTGSDDRLLQSFIDALGRGFDIKDLGTLHYFLGLQVTSQNHGIHVSQFKYAYDLLVKHDMFLSKPISTPMSAKTILIAHEGDPLPNPSAFREIVGSLQYLTITRPDIAFLVNSISQFMSQPRTPHLVAAKRILRYIKGTLDHGLYFGPQRQPASLAAYADANWAGYPDSRRSTSGYLVYLGTNLVSWCSKK</sequence>
<dbReference type="GO" id="GO:0003964">
    <property type="term" value="F:RNA-directed DNA polymerase activity"/>
    <property type="evidence" value="ECO:0007669"/>
    <property type="project" value="UniProtKB-KW"/>
</dbReference>
<dbReference type="InterPro" id="IPR043502">
    <property type="entry name" value="DNA/RNA_pol_sf"/>
</dbReference>
<dbReference type="PANTHER" id="PTHR11439">
    <property type="entry name" value="GAG-POL-RELATED RETROTRANSPOSON"/>
    <property type="match status" value="1"/>
</dbReference>
<dbReference type="PANTHER" id="PTHR11439:SF455">
    <property type="entry name" value="RLK (RECEPTOR-LIKE PROTEIN KINASE) 8, PUTATIVE-RELATED"/>
    <property type="match status" value="1"/>
</dbReference>
<accession>A0A2P6RMS8</accession>
<name>A0A2P6RMS8_ROSCH</name>
<dbReference type="InterPro" id="IPR013103">
    <property type="entry name" value="RVT_2"/>
</dbReference>
<keyword evidence="2" id="KW-0695">RNA-directed DNA polymerase</keyword>
<keyword evidence="2" id="KW-0548">Nucleotidyltransferase</keyword>
<dbReference type="OMA" id="YITQPPG"/>
<evidence type="ECO:0000313" key="3">
    <source>
        <dbReference type="Proteomes" id="UP000238479"/>
    </source>
</evidence>
<dbReference type="Gramene" id="PRQ47733">
    <property type="protein sequence ID" value="PRQ47733"/>
    <property type="gene ID" value="RchiOBHm_Chr2g0102931"/>
</dbReference>
<dbReference type="Pfam" id="PF07727">
    <property type="entry name" value="RVT_2"/>
    <property type="match status" value="1"/>
</dbReference>
<dbReference type="EMBL" id="PDCK01000040">
    <property type="protein sequence ID" value="PRQ47733.1"/>
    <property type="molecule type" value="Genomic_DNA"/>
</dbReference>
<dbReference type="STRING" id="74649.A0A2P6RMS8"/>
<dbReference type="SUPFAM" id="SSF56672">
    <property type="entry name" value="DNA/RNA polymerases"/>
    <property type="match status" value="1"/>
</dbReference>
<organism evidence="2 3">
    <name type="scientific">Rosa chinensis</name>
    <name type="common">China rose</name>
    <dbReference type="NCBI Taxonomy" id="74649"/>
    <lineage>
        <taxon>Eukaryota</taxon>
        <taxon>Viridiplantae</taxon>
        <taxon>Streptophyta</taxon>
        <taxon>Embryophyta</taxon>
        <taxon>Tracheophyta</taxon>
        <taxon>Spermatophyta</taxon>
        <taxon>Magnoliopsida</taxon>
        <taxon>eudicotyledons</taxon>
        <taxon>Gunneridae</taxon>
        <taxon>Pentapetalae</taxon>
        <taxon>rosids</taxon>
        <taxon>fabids</taxon>
        <taxon>Rosales</taxon>
        <taxon>Rosaceae</taxon>
        <taxon>Rosoideae</taxon>
        <taxon>Rosoideae incertae sedis</taxon>
        <taxon>Rosa</taxon>
    </lineage>
</organism>
<comment type="caution">
    <text evidence="2">The sequence shown here is derived from an EMBL/GenBank/DDBJ whole genome shotgun (WGS) entry which is preliminary data.</text>
</comment>
<dbReference type="EC" id="2.7.7.49" evidence="2"/>
<gene>
    <name evidence="2" type="ORF">RchiOBHm_Chr2g0102931</name>
</gene>
<proteinExistence type="predicted"/>
<protein>
    <submittedName>
        <fullName evidence="2">Putative RNA-directed DNA polymerase</fullName>
        <ecNumber evidence="2">2.7.7.49</ecNumber>
    </submittedName>
</protein>
<dbReference type="AlphaFoldDB" id="A0A2P6RMS8"/>
<dbReference type="Proteomes" id="UP000238479">
    <property type="component" value="Chromosome 2"/>
</dbReference>